<protein>
    <submittedName>
        <fullName evidence="2">Uncharacterized protein</fullName>
    </submittedName>
</protein>
<reference evidence="2 3" key="1">
    <citation type="submission" date="2008-07" db="EMBL/GenBank/DDBJ databases">
        <authorList>
            <person name="El-Sayed N."/>
            <person name="Caler E."/>
            <person name="Inman J."/>
            <person name="Amedeo P."/>
            <person name="Hass B."/>
            <person name="Wortman J."/>
        </authorList>
    </citation>
    <scope>NUCLEOTIDE SEQUENCE [LARGE SCALE GENOMIC DNA]</scope>
    <source>
        <strain evidence="3">ATCC 50983 / TXsc</strain>
    </source>
</reference>
<evidence type="ECO:0000313" key="2">
    <source>
        <dbReference type="EMBL" id="EER19852.1"/>
    </source>
</evidence>
<dbReference type="GeneID" id="9058363"/>
<organism evidence="3">
    <name type="scientific">Perkinsus marinus (strain ATCC 50983 / TXsc)</name>
    <dbReference type="NCBI Taxonomy" id="423536"/>
    <lineage>
        <taxon>Eukaryota</taxon>
        <taxon>Sar</taxon>
        <taxon>Alveolata</taxon>
        <taxon>Perkinsozoa</taxon>
        <taxon>Perkinsea</taxon>
        <taxon>Perkinsida</taxon>
        <taxon>Perkinsidae</taxon>
        <taxon>Perkinsus</taxon>
    </lineage>
</organism>
<dbReference type="AlphaFoldDB" id="C5K6D2"/>
<dbReference type="RefSeq" id="XP_002788056.1">
    <property type="nucleotide sequence ID" value="XM_002788010.1"/>
</dbReference>
<dbReference type="EMBL" id="GG670888">
    <property type="protein sequence ID" value="EER19852.1"/>
    <property type="molecule type" value="Genomic_DNA"/>
</dbReference>
<dbReference type="OrthoDB" id="10292544at2759"/>
<evidence type="ECO:0000313" key="3">
    <source>
        <dbReference type="Proteomes" id="UP000007800"/>
    </source>
</evidence>
<feature type="region of interest" description="Disordered" evidence="1">
    <location>
        <begin position="79"/>
        <end position="135"/>
    </location>
</feature>
<proteinExistence type="predicted"/>
<feature type="compositionally biased region" description="Acidic residues" evidence="1">
    <location>
        <begin position="114"/>
        <end position="129"/>
    </location>
</feature>
<accession>C5K6D2</accession>
<evidence type="ECO:0000256" key="1">
    <source>
        <dbReference type="SAM" id="MobiDB-lite"/>
    </source>
</evidence>
<dbReference type="InParanoid" id="C5K6D2"/>
<gene>
    <name evidence="2" type="ORF">Pmar_PMAR006744</name>
</gene>
<dbReference type="Proteomes" id="UP000007800">
    <property type="component" value="Unassembled WGS sequence"/>
</dbReference>
<name>C5K6D2_PERM5</name>
<sequence length="135" mass="14948">MCDKIGMFAEHIVSDNHRKTLQRVLNEGPTVRALTAEIRQDSGSKAVLARVDLIGNYVVPERNVVKMEEVAVRESELVVSHPQGRSSSMEVDSPRCGIPSDVRKSKVEPPIVDTEADEDDDDEDDDDDVSIMSLN</sequence>
<dbReference type="OMA" id="MFAEHIV"/>
<keyword evidence="3" id="KW-1185">Reference proteome</keyword>